<evidence type="ECO:0000313" key="2">
    <source>
        <dbReference type="Proteomes" id="UP001211065"/>
    </source>
</evidence>
<proteinExistence type="predicted"/>
<dbReference type="EMBL" id="JADGJW010000046">
    <property type="protein sequence ID" value="KAJ3226015.1"/>
    <property type="molecule type" value="Genomic_DNA"/>
</dbReference>
<dbReference type="Proteomes" id="UP001211065">
    <property type="component" value="Unassembled WGS sequence"/>
</dbReference>
<keyword evidence="2" id="KW-1185">Reference proteome</keyword>
<organism evidence="1 2">
    <name type="scientific">Clydaea vesicula</name>
    <dbReference type="NCBI Taxonomy" id="447962"/>
    <lineage>
        <taxon>Eukaryota</taxon>
        <taxon>Fungi</taxon>
        <taxon>Fungi incertae sedis</taxon>
        <taxon>Chytridiomycota</taxon>
        <taxon>Chytridiomycota incertae sedis</taxon>
        <taxon>Chytridiomycetes</taxon>
        <taxon>Lobulomycetales</taxon>
        <taxon>Lobulomycetaceae</taxon>
        <taxon>Clydaea</taxon>
    </lineage>
</organism>
<dbReference type="AlphaFoldDB" id="A0AAD5U6H4"/>
<evidence type="ECO:0000313" key="1">
    <source>
        <dbReference type="EMBL" id="KAJ3226015.1"/>
    </source>
</evidence>
<comment type="caution">
    <text evidence="1">The sequence shown here is derived from an EMBL/GenBank/DDBJ whole genome shotgun (WGS) entry which is preliminary data.</text>
</comment>
<name>A0AAD5U6H4_9FUNG</name>
<sequence>MNSSHNFLTSSSYNKDINKEQKLGEHISTAQASYKPKSAHYDQSNDHYTERLKNQRKANIGNDWWGNQGELLQFKSNEQPTNRRQSVSAAKAADHYEQVTYPSHYKRDSMTELITGSQSTHHNEVSDDTWLQYRRKKGHNNPQISHQTSMSNLDNTIQRGYDILSGNDFEQGHHYQEEYQTAVPHPARVRKNNEDAKFHRNVQNSTISNCPYATY</sequence>
<protein>
    <submittedName>
        <fullName evidence="1">Uncharacterized protein</fullName>
    </submittedName>
</protein>
<gene>
    <name evidence="1" type="ORF">HK099_005721</name>
</gene>
<reference evidence="1" key="1">
    <citation type="submission" date="2020-05" db="EMBL/GenBank/DDBJ databases">
        <title>Phylogenomic resolution of chytrid fungi.</title>
        <authorList>
            <person name="Stajich J.E."/>
            <person name="Amses K."/>
            <person name="Simmons R."/>
            <person name="Seto K."/>
            <person name="Myers J."/>
            <person name="Bonds A."/>
            <person name="Quandt C.A."/>
            <person name="Barry K."/>
            <person name="Liu P."/>
            <person name="Grigoriev I."/>
            <person name="Longcore J.E."/>
            <person name="James T.Y."/>
        </authorList>
    </citation>
    <scope>NUCLEOTIDE SEQUENCE</scope>
    <source>
        <strain evidence="1">JEL0476</strain>
    </source>
</reference>
<accession>A0AAD5U6H4</accession>